<name>A0AAV8TEM1_9ROSI</name>
<evidence type="ECO:0000256" key="7">
    <source>
        <dbReference type="ARBA" id="ARBA00022786"/>
    </source>
</evidence>
<dbReference type="GO" id="GO:0006511">
    <property type="term" value="P:ubiquitin-dependent protein catabolic process"/>
    <property type="evidence" value="ECO:0007669"/>
    <property type="project" value="UniProtKB-UniRule"/>
</dbReference>
<accession>A0AAV8TEM1</accession>
<dbReference type="SUPFAM" id="SSF57850">
    <property type="entry name" value="RING/U-box"/>
    <property type="match status" value="1"/>
</dbReference>
<keyword evidence="7 11" id="KW-0833">Ubl conjugation pathway</keyword>
<keyword evidence="11" id="KW-1133">Transmembrane helix</keyword>
<dbReference type="GO" id="GO:0005789">
    <property type="term" value="C:endoplasmic reticulum membrane"/>
    <property type="evidence" value="ECO:0007669"/>
    <property type="project" value="UniProtKB-SubCell"/>
</dbReference>
<gene>
    <name evidence="14" type="ORF">K2173_007766</name>
</gene>
<dbReference type="EC" id="2.3.2.27" evidence="11"/>
<dbReference type="PANTHER" id="PTHR12313">
    <property type="entry name" value="E3 UBIQUITIN-PROTEIN LIGASE RNF5-RELATED"/>
    <property type="match status" value="1"/>
</dbReference>
<evidence type="ECO:0000256" key="9">
    <source>
        <dbReference type="ARBA" id="ARBA00023136"/>
    </source>
</evidence>
<keyword evidence="11" id="KW-0812">Transmembrane</keyword>
<dbReference type="Pfam" id="PF13445">
    <property type="entry name" value="zf-RING_UBOX"/>
    <property type="match status" value="1"/>
</dbReference>
<feature type="compositionally biased region" description="Basic and acidic residues" evidence="12">
    <location>
        <begin position="114"/>
        <end position="125"/>
    </location>
</feature>
<keyword evidence="9 11" id="KW-0472">Membrane</keyword>
<dbReference type="Gene3D" id="3.30.40.10">
    <property type="entry name" value="Zinc/RING finger domain, C3HC4 (zinc finger)"/>
    <property type="match status" value="1"/>
</dbReference>
<comment type="caution">
    <text evidence="14">The sequence shown here is derived from an EMBL/GenBank/DDBJ whole genome shotgun (WGS) entry which is preliminary data.</text>
</comment>
<feature type="region of interest" description="Disordered" evidence="12">
    <location>
        <begin position="107"/>
        <end position="155"/>
    </location>
</feature>
<evidence type="ECO:0000313" key="14">
    <source>
        <dbReference type="EMBL" id="KAJ8764678.1"/>
    </source>
</evidence>
<dbReference type="EMBL" id="JAIWQS010000005">
    <property type="protein sequence ID" value="KAJ8764678.1"/>
    <property type="molecule type" value="Genomic_DNA"/>
</dbReference>
<dbReference type="InterPro" id="IPR045103">
    <property type="entry name" value="RNF5/RNF185-like"/>
</dbReference>
<dbReference type="GO" id="GO:0061630">
    <property type="term" value="F:ubiquitin protein ligase activity"/>
    <property type="evidence" value="ECO:0007669"/>
    <property type="project" value="UniProtKB-UniRule"/>
</dbReference>
<dbReference type="GO" id="GO:0008270">
    <property type="term" value="F:zinc ion binding"/>
    <property type="evidence" value="ECO:0007669"/>
    <property type="project" value="UniProtKB-KW"/>
</dbReference>
<protein>
    <recommendedName>
        <fullName evidence="11">E3 ubiquitin-protein ligase RMA</fullName>
        <ecNumber evidence="11">2.3.2.27</ecNumber>
    </recommendedName>
    <alternativeName>
        <fullName evidence="11">Protein RING membrane-anchor</fullName>
    </alternativeName>
    <alternativeName>
        <fullName evidence="11">RING-type E3 ubiquitin transferase RMA</fullName>
    </alternativeName>
</protein>
<evidence type="ECO:0000256" key="5">
    <source>
        <dbReference type="ARBA" id="ARBA00022723"/>
    </source>
</evidence>
<feature type="domain" description="RING-type" evidence="13">
    <location>
        <begin position="45"/>
        <end position="93"/>
    </location>
</feature>
<evidence type="ECO:0000256" key="11">
    <source>
        <dbReference type="RuleBase" id="RU369090"/>
    </source>
</evidence>
<sequence length="258" mass="29045">MAMEENFFEHDSYYDSEESTTLKQKWKSVQTHTTVSDDNNGWFDCNICLDSAHEPVVTFCGHLYCWSCIYKWLHVCSSSQDADLQQPNCPVCKASISLKSVVPLYGRGSSASESESKRAPKDVVVPRRPPPSSLSMSASNNSHQSPPSLFQPQPQPFHNQHTFPQSYGGYAAMASSNFGGTTLTNLFNPMIGMVGELMFARILGTSNPSLFAYSYPNSYFLMGRSNPRMRRQEMQLEKSLHRVTLFLLCCIIFCLLLF</sequence>
<proteinExistence type="predicted"/>
<keyword evidence="11" id="KW-0256">Endoplasmic reticulum</keyword>
<dbReference type="PROSITE" id="PS00518">
    <property type="entry name" value="ZF_RING_1"/>
    <property type="match status" value="1"/>
</dbReference>
<comment type="subcellular location">
    <subcellularLocation>
        <location evidence="2">Endomembrane system</location>
    </subcellularLocation>
    <subcellularLocation>
        <location evidence="11">Endoplasmic reticulum membrane</location>
        <topology evidence="11">Single-pass type IV membrane protein</topology>
    </subcellularLocation>
</comment>
<dbReference type="Proteomes" id="UP001159364">
    <property type="component" value="Linkage Group LG05"/>
</dbReference>
<feature type="transmembrane region" description="Helical" evidence="11">
    <location>
        <begin position="239"/>
        <end position="257"/>
    </location>
</feature>
<dbReference type="AlphaFoldDB" id="A0AAV8TEM1"/>
<keyword evidence="4 11" id="KW-0808">Transferase</keyword>
<evidence type="ECO:0000256" key="10">
    <source>
        <dbReference type="PROSITE-ProRule" id="PRU00175"/>
    </source>
</evidence>
<evidence type="ECO:0000256" key="3">
    <source>
        <dbReference type="ARBA" id="ARBA00004906"/>
    </source>
</evidence>
<keyword evidence="15" id="KW-1185">Reference proteome</keyword>
<dbReference type="PROSITE" id="PS50089">
    <property type="entry name" value="ZF_RING_2"/>
    <property type="match status" value="1"/>
</dbReference>
<evidence type="ECO:0000259" key="13">
    <source>
        <dbReference type="PROSITE" id="PS50089"/>
    </source>
</evidence>
<dbReference type="InterPro" id="IPR013083">
    <property type="entry name" value="Znf_RING/FYVE/PHD"/>
</dbReference>
<evidence type="ECO:0000256" key="6">
    <source>
        <dbReference type="ARBA" id="ARBA00022771"/>
    </source>
</evidence>
<keyword evidence="5 11" id="KW-0479">Metal-binding</keyword>
<keyword evidence="6 10" id="KW-0863">Zinc-finger</keyword>
<dbReference type="SMART" id="SM00184">
    <property type="entry name" value="RING"/>
    <property type="match status" value="1"/>
</dbReference>
<dbReference type="InterPro" id="IPR027370">
    <property type="entry name" value="Znf-RING_euk"/>
</dbReference>
<feature type="compositionally biased region" description="Low complexity" evidence="12">
    <location>
        <begin position="133"/>
        <end position="155"/>
    </location>
</feature>
<evidence type="ECO:0000256" key="1">
    <source>
        <dbReference type="ARBA" id="ARBA00000900"/>
    </source>
</evidence>
<dbReference type="InterPro" id="IPR001841">
    <property type="entry name" value="Znf_RING"/>
</dbReference>
<comment type="domain">
    <text evidence="11">The RING-type zinc finger domain is responsible for E3 ligase activity.</text>
</comment>
<evidence type="ECO:0000256" key="8">
    <source>
        <dbReference type="ARBA" id="ARBA00022833"/>
    </source>
</evidence>
<comment type="pathway">
    <text evidence="3 11">Protein modification; protein ubiquitination.</text>
</comment>
<evidence type="ECO:0000256" key="2">
    <source>
        <dbReference type="ARBA" id="ARBA00004308"/>
    </source>
</evidence>
<evidence type="ECO:0000256" key="4">
    <source>
        <dbReference type="ARBA" id="ARBA00022679"/>
    </source>
</evidence>
<evidence type="ECO:0000256" key="12">
    <source>
        <dbReference type="SAM" id="MobiDB-lite"/>
    </source>
</evidence>
<reference evidence="14 15" key="1">
    <citation type="submission" date="2021-09" db="EMBL/GenBank/DDBJ databases">
        <title>Genomic insights and catalytic innovation underlie evolution of tropane alkaloids biosynthesis.</title>
        <authorList>
            <person name="Wang Y.-J."/>
            <person name="Tian T."/>
            <person name="Huang J.-P."/>
            <person name="Huang S.-X."/>
        </authorList>
    </citation>
    <scope>NUCLEOTIDE SEQUENCE [LARGE SCALE GENOMIC DNA]</scope>
    <source>
        <strain evidence="14">KIB-2018</strain>
        <tissue evidence="14">Leaf</tissue>
    </source>
</reference>
<evidence type="ECO:0000313" key="15">
    <source>
        <dbReference type="Proteomes" id="UP001159364"/>
    </source>
</evidence>
<organism evidence="14 15">
    <name type="scientific">Erythroxylum novogranatense</name>
    <dbReference type="NCBI Taxonomy" id="1862640"/>
    <lineage>
        <taxon>Eukaryota</taxon>
        <taxon>Viridiplantae</taxon>
        <taxon>Streptophyta</taxon>
        <taxon>Embryophyta</taxon>
        <taxon>Tracheophyta</taxon>
        <taxon>Spermatophyta</taxon>
        <taxon>Magnoliopsida</taxon>
        <taxon>eudicotyledons</taxon>
        <taxon>Gunneridae</taxon>
        <taxon>Pentapetalae</taxon>
        <taxon>rosids</taxon>
        <taxon>fabids</taxon>
        <taxon>Malpighiales</taxon>
        <taxon>Erythroxylaceae</taxon>
        <taxon>Erythroxylum</taxon>
    </lineage>
</organism>
<comment type="function">
    <text evidence="11">E3 ubiquitin-protein ligase.</text>
</comment>
<comment type="catalytic activity">
    <reaction evidence="1 11">
        <text>S-ubiquitinyl-[E2 ubiquitin-conjugating enzyme]-L-cysteine + [acceptor protein]-L-lysine = [E2 ubiquitin-conjugating enzyme]-L-cysteine + N(6)-ubiquitinyl-[acceptor protein]-L-lysine.</text>
        <dbReference type="EC" id="2.3.2.27"/>
    </reaction>
</comment>
<keyword evidence="8 11" id="KW-0862">Zinc</keyword>
<dbReference type="InterPro" id="IPR017907">
    <property type="entry name" value="Znf_RING_CS"/>
</dbReference>